<organism evidence="4 5">
    <name type="scientific">Luteibacter sahnii</name>
    <dbReference type="NCBI Taxonomy" id="3021977"/>
    <lineage>
        <taxon>Bacteria</taxon>
        <taxon>Pseudomonadati</taxon>
        <taxon>Pseudomonadota</taxon>
        <taxon>Gammaproteobacteria</taxon>
        <taxon>Lysobacterales</taxon>
        <taxon>Rhodanobacteraceae</taxon>
        <taxon>Luteibacter</taxon>
    </lineage>
</organism>
<evidence type="ECO:0000256" key="1">
    <source>
        <dbReference type="SAM" id="MobiDB-lite"/>
    </source>
</evidence>
<keyword evidence="2" id="KW-0732">Signal</keyword>
<feature type="region of interest" description="Disordered" evidence="1">
    <location>
        <begin position="85"/>
        <end position="110"/>
    </location>
</feature>
<dbReference type="Pfam" id="PF03734">
    <property type="entry name" value="YkuD"/>
    <property type="match status" value="1"/>
</dbReference>
<dbReference type="Proteomes" id="UP001528850">
    <property type="component" value="Unassembled WGS sequence"/>
</dbReference>
<feature type="compositionally biased region" description="Basic and acidic residues" evidence="1">
    <location>
        <begin position="95"/>
        <end position="107"/>
    </location>
</feature>
<evidence type="ECO:0000259" key="3">
    <source>
        <dbReference type="Pfam" id="PF03734"/>
    </source>
</evidence>
<name>A0ABT6B6C7_9GAMM</name>
<comment type="caution">
    <text evidence="4">The sequence shown here is derived from an EMBL/GenBank/DDBJ whole genome shotgun (WGS) entry which is preliminary data.</text>
</comment>
<accession>A0ABT6B6C7</accession>
<dbReference type="EMBL" id="JARJJS010000001">
    <property type="protein sequence ID" value="MDF4023663.1"/>
    <property type="molecule type" value="Genomic_DNA"/>
</dbReference>
<evidence type="ECO:0000256" key="2">
    <source>
        <dbReference type="SAM" id="SignalP"/>
    </source>
</evidence>
<dbReference type="PANTHER" id="PTHR38589">
    <property type="entry name" value="BLR0621 PROTEIN"/>
    <property type="match status" value="1"/>
</dbReference>
<reference evidence="4 5" key="1">
    <citation type="journal article" date="2024" name="Curr. Microbiol.">
        <title>Luteibacter sahnii sp. nov., A Novel Yellow-Colored Xanthomonadin Pigment Producing Probiotic Bacterium from Healthy Rice Seed Microbiome.</title>
        <authorList>
            <person name="Jaiswal G."/>
            <person name="Rana R."/>
            <person name="Nayak P.K."/>
            <person name="Chouhan R."/>
            <person name="Gandhi S.G."/>
            <person name="Patel H.K."/>
            <person name="Patil P.B."/>
        </authorList>
    </citation>
    <scope>NUCLEOTIDE SEQUENCE [LARGE SCALE GENOMIC DNA]</scope>
    <source>
        <strain evidence="4 5">PPL201</strain>
    </source>
</reference>
<sequence length="261" mass="28265">MMPTSHRVYRPWVPLRAVVAMLACLATAAASAFEAPAAWSVSRQMIVVTTTDWNSDRGTLRTYVRDGAGWKAEGTASDVTLGRQGSAWGVGLHPPQHDGPQKREGDGRSPAGVFRVGKAFGYAERTPTAMPYMALTASDYCVDVDGSPYYNQLVDEATVGAQAVAGATEAMRRDLHFHGDHAYRLGFVIEHNPAGERGAGSCIFAHLWASPTSPTAGCTAMTDATMEHLLAWLDPKKHPVFVLLPRAEYARLRDTWNLPAP</sequence>
<protein>
    <recommendedName>
        <fullName evidence="3">L,D-TPase catalytic domain-containing protein</fullName>
    </recommendedName>
</protein>
<gene>
    <name evidence="4" type="ORF">P3W24_01565</name>
</gene>
<dbReference type="InterPro" id="IPR005490">
    <property type="entry name" value="LD_TPept_cat_dom"/>
</dbReference>
<proteinExistence type="predicted"/>
<feature type="chain" id="PRO_5046587026" description="L,D-TPase catalytic domain-containing protein" evidence="2">
    <location>
        <begin position="33"/>
        <end position="261"/>
    </location>
</feature>
<evidence type="ECO:0000313" key="4">
    <source>
        <dbReference type="EMBL" id="MDF4023663.1"/>
    </source>
</evidence>
<feature type="signal peptide" evidence="2">
    <location>
        <begin position="1"/>
        <end position="32"/>
    </location>
</feature>
<dbReference type="PANTHER" id="PTHR38589:SF1">
    <property type="entry name" value="BLR0621 PROTEIN"/>
    <property type="match status" value="1"/>
</dbReference>
<evidence type="ECO:0000313" key="5">
    <source>
        <dbReference type="Proteomes" id="UP001528850"/>
    </source>
</evidence>
<feature type="domain" description="L,D-TPase catalytic" evidence="3">
    <location>
        <begin position="62"/>
        <end position="242"/>
    </location>
</feature>
<keyword evidence="5" id="KW-1185">Reference proteome</keyword>